<dbReference type="STRING" id="990268.JCM19235_455"/>
<evidence type="ECO:0000313" key="2">
    <source>
        <dbReference type="Proteomes" id="UP000029228"/>
    </source>
</evidence>
<sequence length="100" mass="11723">MFAVIFKATIRTLDKEYSLYANQLRDLAMSKYGCIDFVSSCEGNQELAISYWVSEQDIARWRDDPLHKKAQLLGRDKWYVNYTVEVVEVKRSYSSERVVS</sequence>
<dbReference type="EMBL" id="BBMR01000007">
    <property type="protein sequence ID" value="GAL21180.1"/>
    <property type="molecule type" value="Genomic_DNA"/>
</dbReference>
<evidence type="ECO:0000313" key="1">
    <source>
        <dbReference type="EMBL" id="GAL21180.1"/>
    </source>
</evidence>
<dbReference type="AlphaFoldDB" id="A0A090S0B6"/>
<dbReference type="InterPro" id="IPR052936">
    <property type="entry name" value="Jasmonate_Hydroxylase-like"/>
</dbReference>
<dbReference type="InterPro" id="IPR011008">
    <property type="entry name" value="Dimeric_a/b-barrel"/>
</dbReference>
<name>A0A090S0B6_9VIBR</name>
<reference evidence="1 2" key="1">
    <citation type="submission" date="2014-09" db="EMBL/GenBank/DDBJ databases">
        <title>Vibrio maritimus JCM 19235. (C45) whole genome shotgun sequence.</title>
        <authorList>
            <person name="Sawabe T."/>
            <person name="Meirelles P."/>
            <person name="Nakanishi M."/>
            <person name="Sayaka M."/>
            <person name="Hattori M."/>
            <person name="Ohkuma M."/>
        </authorList>
    </citation>
    <scope>NUCLEOTIDE SEQUENCE [LARGE SCALE GENOMIC DNA]</scope>
    <source>
        <strain evidence="2">JCM19235</strain>
    </source>
</reference>
<keyword evidence="2" id="KW-1185">Reference proteome</keyword>
<dbReference type="Gene3D" id="3.30.70.100">
    <property type="match status" value="1"/>
</dbReference>
<dbReference type="PANTHER" id="PTHR37811:SF2">
    <property type="entry name" value="ABM DOMAIN-CONTAINING PROTEIN"/>
    <property type="match status" value="1"/>
</dbReference>
<comment type="caution">
    <text evidence="1">The sequence shown here is derived from an EMBL/GenBank/DDBJ whole genome shotgun (WGS) entry which is preliminary data.</text>
</comment>
<dbReference type="SUPFAM" id="SSF54909">
    <property type="entry name" value="Dimeric alpha+beta barrel"/>
    <property type="match status" value="1"/>
</dbReference>
<evidence type="ECO:0008006" key="3">
    <source>
        <dbReference type="Google" id="ProtNLM"/>
    </source>
</evidence>
<dbReference type="Proteomes" id="UP000029228">
    <property type="component" value="Unassembled WGS sequence"/>
</dbReference>
<reference evidence="1 2" key="2">
    <citation type="submission" date="2014-09" db="EMBL/GenBank/DDBJ databases">
        <authorList>
            <consortium name="NBRP consortium"/>
            <person name="Sawabe T."/>
            <person name="Meirelles P."/>
            <person name="Nakanishi M."/>
            <person name="Sayaka M."/>
            <person name="Hattori M."/>
            <person name="Ohkuma M."/>
        </authorList>
    </citation>
    <scope>NUCLEOTIDE SEQUENCE [LARGE SCALE GENOMIC DNA]</scope>
    <source>
        <strain evidence="2">JCM19235</strain>
    </source>
</reference>
<organism evidence="1 2">
    <name type="scientific">Vibrio maritimus</name>
    <dbReference type="NCBI Taxonomy" id="990268"/>
    <lineage>
        <taxon>Bacteria</taxon>
        <taxon>Pseudomonadati</taxon>
        <taxon>Pseudomonadota</taxon>
        <taxon>Gammaproteobacteria</taxon>
        <taxon>Vibrionales</taxon>
        <taxon>Vibrionaceae</taxon>
        <taxon>Vibrio</taxon>
    </lineage>
</organism>
<gene>
    <name evidence="1" type="ORF">JCM19235_455</name>
</gene>
<proteinExistence type="predicted"/>
<accession>A0A090S0B6</accession>
<protein>
    <recommendedName>
        <fullName evidence="3">Antibiotic biosynthesis monooxygenase</fullName>
    </recommendedName>
</protein>
<dbReference type="PANTHER" id="PTHR37811">
    <property type="entry name" value="BLL5343 PROTEIN"/>
    <property type="match status" value="1"/>
</dbReference>